<evidence type="ECO:0000259" key="1">
    <source>
        <dbReference type="Pfam" id="PF00535"/>
    </source>
</evidence>
<dbReference type="OrthoDB" id="443282at2"/>
<dbReference type="eggNOG" id="COG1216">
    <property type="taxonomic scope" value="Bacteria"/>
</dbReference>
<sequence length="316" mass="36553">MEPLISVIICTHNPRPQYLSRVFAALRGQTLNAEQWELLVIDNLCDRPLSAELDLSWHPQAFCLRENRLGLTPARVRGIREAGGDLLIFVDDDNVLDPDYLEVALSIGQEWPKLGAWGGQIRPEFEQPPPDWTKPYWGMLCIRELQQDRWSNFFHQYESTPVGAGLCIRRWIAQKYTQRVQEQSQHELLDRKGQQLSSAGDTDLTYTVYDLGLGTGAFASLKMTHLIPSQRLEESYLLKLREGLAYSVILLDYLRGQLATGQPSPWQQLKKLYRRLHMTERERRFDDAVQRGEKKAFQLIKEISSRPYNKQVQITN</sequence>
<dbReference type="PANTHER" id="PTHR22916">
    <property type="entry name" value="GLYCOSYLTRANSFERASE"/>
    <property type="match status" value="1"/>
</dbReference>
<dbReference type="EMBL" id="CP001344">
    <property type="protein sequence ID" value="ACL43485.1"/>
    <property type="molecule type" value="Genomic_DNA"/>
</dbReference>
<accession>B8HLJ7</accession>
<organism evidence="2">
    <name type="scientific">Cyanothece sp. (strain PCC 7425 / ATCC 29141)</name>
    <dbReference type="NCBI Taxonomy" id="395961"/>
    <lineage>
        <taxon>Bacteria</taxon>
        <taxon>Bacillati</taxon>
        <taxon>Cyanobacteriota</taxon>
        <taxon>Cyanophyceae</taxon>
        <taxon>Gomontiellales</taxon>
        <taxon>Cyanothecaceae</taxon>
        <taxon>Cyanothece</taxon>
    </lineage>
</organism>
<feature type="domain" description="Glycosyltransferase 2-like" evidence="1">
    <location>
        <begin position="6"/>
        <end position="135"/>
    </location>
</feature>
<dbReference type="InterPro" id="IPR029044">
    <property type="entry name" value="Nucleotide-diphossugar_trans"/>
</dbReference>
<dbReference type="SUPFAM" id="SSF53448">
    <property type="entry name" value="Nucleotide-diphospho-sugar transferases"/>
    <property type="match status" value="1"/>
</dbReference>
<dbReference type="GO" id="GO:0016740">
    <property type="term" value="F:transferase activity"/>
    <property type="evidence" value="ECO:0007669"/>
    <property type="project" value="UniProtKB-KW"/>
</dbReference>
<keyword evidence="2" id="KW-0808">Transferase</keyword>
<dbReference type="CAZy" id="GT2">
    <property type="family name" value="Glycosyltransferase Family 2"/>
</dbReference>
<dbReference type="CDD" id="cd00761">
    <property type="entry name" value="Glyco_tranf_GTA_type"/>
    <property type="match status" value="1"/>
</dbReference>
<reference evidence="2" key="1">
    <citation type="submission" date="2009-01" db="EMBL/GenBank/DDBJ databases">
        <title>Complete sequence of chromosome Cyanothece sp. PCC 7425.</title>
        <authorList>
            <consortium name="US DOE Joint Genome Institute"/>
            <person name="Lucas S."/>
            <person name="Copeland A."/>
            <person name="Lapidus A."/>
            <person name="Glavina del Rio T."/>
            <person name="Dalin E."/>
            <person name="Tice H."/>
            <person name="Bruce D."/>
            <person name="Goodwin L."/>
            <person name="Pitluck S."/>
            <person name="Sims D."/>
            <person name="Meineke L."/>
            <person name="Brettin T."/>
            <person name="Detter J.C."/>
            <person name="Han C."/>
            <person name="Larimer F."/>
            <person name="Land M."/>
            <person name="Hauser L."/>
            <person name="Kyrpides N."/>
            <person name="Ovchinnikova G."/>
            <person name="Liberton M."/>
            <person name="Stoeckel J."/>
            <person name="Banerjee A."/>
            <person name="Singh A."/>
            <person name="Page L."/>
            <person name="Sato H."/>
            <person name="Zhao L."/>
            <person name="Sherman L."/>
            <person name="Pakrasi H."/>
            <person name="Richardson P."/>
        </authorList>
    </citation>
    <scope>NUCLEOTIDE SEQUENCE</scope>
    <source>
        <strain evidence="2">PCC 7425</strain>
    </source>
</reference>
<proteinExistence type="predicted"/>
<dbReference type="InterPro" id="IPR001173">
    <property type="entry name" value="Glyco_trans_2-like"/>
</dbReference>
<gene>
    <name evidence="2" type="ordered locus">Cyan7425_1100</name>
</gene>
<name>B8HLJ7_CYAP4</name>
<dbReference type="Gene3D" id="3.90.550.10">
    <property type="entry name" value="Spore Coat Polysaccharide Biosynthesis Protein SpsA, Chain A"/>
    <property type="match status" value="1"/>
</dbReference>
<protein>
    <submittedName>
        <fullName evidence="2">Glycosyl transferase family 2</fullName>
    </submittedName>
</protein>
<evidence type="ECO:0000313" key="2">
    <source>
        <dbReference type="EMBL" id="ACL43485.1"/>
    </source>
</evidence>
<dbReference type="AlphaFoldDB" id="B8HLJ7"/>
<dbReference type="STRING" id="395961.Cyan7425_1100"/>
<dbReference type="HOGENOM" id="CLU_025996_19_4_3"/>
<dbReference type="Pfam" id="PF00535">
    <property type="entry name" value="Glycos_transf_2"/>
    <property type="match status" value="1"/>
</dbReference>
<dbReference type="KEGG" id="cyn:Cyan7425_1100"/>